<evidence type="ECO:0000313" key="2">
    <source>
        <dbReference type="Proteomes" id="UP001501787"/>
    </source>
</evidence>
<dbReference type="RefSeq" id="WP_201503934.1">
    <property type="nucleotide sequence ID" value="NZ_BAAAFR010000001.1"/>
</dbReference>
<protein>
    <submittedName>
        <fullName evidence="1">Uncharacterized protein</fullName>
    </submittedName>
</protein>
<gene>
    <name evidence="1" type="ORF">GCM10009129_05600</name>
</gene>
<keyword evidence="2" id="KW-1185">Reference proteome</keyword>
<sequence>MFDIKSLLQRGIEKELTNVDDYIFMPENIEVEIEGGQLNCVLNSDGRVDIFYSKDGVTDVRSAPRKHPLTAFEYELHHGVYDDVIDALIKEVDKTLDSRSKYFSSKIVPMGAAITAEPFVINR</sequence>
<proteinExistence type="predicted"/>
<name>A0ABP3F936_9GAMM</name>
<dbReference type="EMBL" id="BAAAFR010000001">
    <property type="protein sequence ID" value="GAA0311149.1"/>
    <property type="molecule type" value="Genomic_DNA"/>
</dbReference>
<evidence type="ECO:0000313" key="1">
    <source>
        <dbReference type="EMBL" id="GAA0311149.1"/>
    </source>
</evidence>
<organism evidence="1 2">
    <name type="scientific">Psychrobacter aestuarii</name>
    <dbReference type="NCBI Taxonomy" id="556327"/>
    <lineage>
        <taxon>Bacteria</taxon>
        <taxon>Pseudomonadati</taxon>
        <taxon>Pseudomonadota</taxon>
        <taxon>Gammaproteobacteria</taxon>
        <taxon>Moraxellales</taxon>
        <taxon>Moraxellaceae</taxon>
        <taxon>Psychrobacter</taxon>
    </lineage>
</organism>
<comment type="caution">
    <text evidence="1">The sequence shown here is derived from an EMBL/GenBank/DDBJ whole genome shotgun (WGS) entry which is preliminary data.</text>
</comment>
<dbReference type="Proteomes" id="UP001501787">
    <property type="component" value="Unassembled WGS sequence"/>
</dbReference>
<reference evidence="2" key="1">
    <citation type="journal article" date="2019" name="Int. J. Syst. Evol. Microbiol.">
        <title>The Global Catalogue of Microorganisms (GCM) 10K type strain sequencing project: providing services to taxonomists for standard genome sequencing and annotation.</title>
        <authorList>
            <consortium name="The Broad Institute Genomics Platform"/>
            <consortium name="The Broad Institute Genome Sequencing Center for Infectious Disease"/>
            <person name="Wu L."/>
            <person name="Ma J."/>
        </authorList>
    </citation>
    <scope>NUCLEOTIDE SEQUENCE [LARGE SCALE GENOMIC DNA]</scope>
    <source>
        <strain evidence="2">JCM 16343</strain>
    </source>
</reference>
<accession>A0ABP3F936</accession>